<evidence type="ECO:0000256" key="5">
    <source>
        <dbReference type="ARBA" id="ARBA00022723"/>
    </source>
</evidence>
<dbReference type="SUPFAM" id="SSF102114">
    <property type="entry name" value="Radical SAM enzymes"/>
    <property type="match status" value="1"/>
</dbReference>
<evidence type="ECO:0000256" key="4">
    <source>
        <dbReference type="ARBA" id="ARBA00022691"/>
    </source>
</evidence>
<dbReference type="PROSITE" id="PS51918">
    <property type="entry name" value="RADICAL_SAM"/>
    <property type="match status" value="1"/>
</dbReference>
<dbReference type="InterPro" id="IPR013848">
    <property type="entry name" value="Methylthiotransferase_N"/>
</dbReference>
<name>K2AEZ5_9BACT</name>
<keyword evidence="5" id="KW-0479">Metal-binding</keyword>
<accession>K2AEZ5</accession>
<dbReference type="FunFam" id="3.40.50.12160:FF:000003">
    <property type="entry name" value="CDK5 regulatory subunit-associated protein 1"/>
    <property type="match status" value="1"/>
</dbReference>
<dbReference type="InterPro" id="IPR023404">
    <property type="entry name" value="rSAM_horseshoe"/>
</dbReference>
<dbReference type="InterPro" id="IPR038135">
    <property type="entry name" value="Methylthiotransferase_N_sf"/>
</dbReference>
<keyword evidence="6" id="KW-0408">Iron</keyword>
<dbReference type="AlphaFoldDB" id="K2AEZ5"/>
<keyword evidence="2" id="KW-0004">4Fe-4S</keyword>
<dbReference type="SFLD" id="SFLDS00029">
    <property type="entry name" value="Radical_SAM"/>
    <property type="match status" value="1"/>
</dbReference>
<feature type="domain" description="MTTase N-terminal" evidence="8">
    <location>
        <begin position="1"/>
        <end position="120"/>
    </location>
</feature>
<evidence type="ECO:0000256" key="6">
    <source>
        <dbReference type="ARBA" id="ARBA00023004"/>
    </source>
</evidence>
<dbReference type="PROSITE" id="PS51449">
    <property type="entry name" value="MTTASE_N"/>
    <property type="match status" value="1"/>
</dbReference>
<dbReference type="PANTHER" id="PTHR43020">
    <property type="entry name" value="CDK5 REGULATORY SUBUNIT-ASSOCIATED PROTEIN 1"/>
    <property type="match status" value="1"/>
</dbReference>
<feature type="domain" description="Radical SAM core" evidence="9">
    <location>
        <begin position="168"/>
        <end position="422"/>
    </location>
</feature>
<keyword evidence="3 10" id="KW-0808">Transferase</keyword>
<keyword evidence="4" id="KW-0949">S-adenosyl-L-methionine</keyword>
<comment type="cofactor">
    <cofactor evidence="1">
        <name>[4Fe-4S] cluster</name>
        <dbReference type="ChEBI" id="CHEBI:49883"/>
    </cofactor>
</comment>
<organism evidence="10">
    <name type="scientific">uncultured bacterium</name>
    <name type="common">gcode 4</name>
    <dbReference type="NCBI Taxonomy" id="1234023"/>
    <lineage>
        <taxon>Bacteria</taxon>
        <taxon>environmental samples</taxon>
    </lineage>
</organism>
<gene>
    <name evidence="10" type="primary">miaB</name>
    <name evidence="10" type="ORF">ACD_49C00029G0013</name>
</gene>
<dbReference type="Pfam" id="PF04055">
    <property type="entry name" value="Radical_SAM"/>
    <property type="match status" value="1"/>
</dbReference>
<evidence type="ECO:0000256" key="7">
    <source>
        <dbReference type="ARBA" id="ARBA00023014"/>
    </source>
</evidence>
<dbReference type="InterPro" id="IPR005839">
    <property type="entry name" value="Methylthiotransferase"/>
</dbReference>
<dbReference type="GO" id="GO:0046872">
    <property type="term" value="F:metal ion binding"/>
    <property type="evidence" value="ECO:0007669"/>
    <property type="project" value="UniProtKB-KW"/>
</dbReference>
<reference evidence="10" key="1">
    <citation type="journal article" date="2012" name="Science">
        <title>Fermentation, hydrogen, and sulfur metabolism in multiple uncultivated bacterial phyla.</title>
        <authorList>
            <person name="Wrighton K.C."/>
            <person name="Thomas B.C."/>
            <person name="Sharon I."/>
            <person name="Miller C.S."/>
            <person name="Castelle C.J."/>
            <person name="VerBerkmoes N.C."/>
            <person name="Wilkins M.J."/>
            <person name="Hettich R.L."/>
            <person name="Lipton M.S."/>
            <person name="Williams K.H."/>
            <person name="Long P.E."/>
            <person name="Banfield J.F."/>
        </authorList>
    </citation>
    <scope>NUCLEOTIDE SEQUENCE [LARGE SCALE GENOMIC DNA]</scope>
</reference>
<sequence>MNYYIETFGCQMNYADSEKINMILLQSWLKKVNSFSEAQIVILNTCSVRKKWEDKVYSIAQNIKKYNKKNNTNIIVGLTGCMVRKTGINQKFYKQERKRNASKNIEFLENKSSLFNSDDKIFGKTDKIDFVFRIEEVGYLTKILSILLNSDIWNDEKYNDYLKIKQWSVNKAFANVVVQTWCDNFCSYCIVPYTRWREKSRNKDEIISEIKEVVLKWAREITLLWQNVNSYGKELKAKSWDENELKWALTPALSQRERENVPFRELLDEIDKIEWIDRIRFTSSNPHDMTPDILDAHFELNKTCNYLHFALQSGDDEVLKNMNRKHTYADFKKQVEYLRNKDLYFGISTDIIVGFPGETEAQFQNTVKAMKELEFDFAYIARYSERSGTTASKLLKDNVASIEKARRWHILNNILKETFTSRANLMVWKTEEVLISWISKNSNFYWRTRNFKEITLPVKNWVNIWDTVLVKINKVNGRIIEGEILF</sequence>
<proteinExistence type="predicted"/>
<evidence type="ECO:0000313" key="10">
    <source>
        <dbReference type="EMBL" id="EKD66585.1"/>
    </source>
</evidence>
<dbReference type="Gene3D" id="3.40.50.12160">
    <property type="entry name" value="Methylthiotransferase, N-terminal domain"/>
    <property type="match status" value="1"/>
</dbReference>
<dbReference type="InterPro" id="IPR007197">
    <property type="entry name" value="rSAM"/>
</dbReference>
<evidence type="ECO:0000256" key="3">
    <source>
        <dbReference type="ARBA" id="ARBA00022679"/>
    </source>
</evidence>
<evidence type="ECO:0000259" key="8">
    <source>
        <dbReference type="PROSITE" id="PS51449"/>
    </source>
</evidence>
<dbReference type="InterPro" id="IPR058240">
    <property type="entry name" value="rSAM_sf"/>
</dbReference>
<dbReference type="NCBIfam" id="TIGR00089">
    <property type="entry name" value="MiaB/RimO family radical SAM methylthiotransferase"/>
    <property type="match status" value="1"/>
</dbReference>
<dbReference type="InterPro" id="IPR006638">
    <property type="entry name" value="Elp3/MiaA/NifB-like_rSAM"/>
</dbReference>
<dbReference type="PANTHER" id="PTHR43020:SF2">
    <property type="entry name" value="MITOCHONDRIAL TRNA METHYLTHIOTRANSFERASE CDK5RAP1"/>
    <property type="match status" value="1"/>
</dbReference>
<dbReference type="Gene3D" id="3.80.30.20">
    <property type="entry name" value="tm_1862 like domain"/>
    <property type="match status" value="1"/>
</dbReference>
<dbReference type="EMBL" id="AMFJ01021615">
    <property type="protein sequence ID" value="EKD66585.1"/>
    <property type="molecule type" value="Genomic_DNA"/>
</dbReference>
<dbReference type="GO" id="GO:0035597">
    <property type="term" value="F:tRNA-2-methylthio-N(6)-dimethylallyladenosine(37) synthase activity"/>
    <property type="evidence" value="ECO:0007669"/>
    <property type="project" value="TreeGrafter"/>
</dbReference>
<keyword evidence="7" id="KW-0411">Iron-sulfur</keyword>
<dbReference type="SFLD" id="SFLDG01082">
    <property type="entry name" value="B12-binding_domain_containing"/>
    <property type="match status" value="1"/>
</dbReference>
<evidence type="ECO:0000256" key="1">
    <source>
        <dbReference type="ARBA" id="ARBA00001966"/>
    </source>
</evidence>
<dbReference type="GO" id="GO:0051539">
    <property type="term" value="F:4 iron, 4 sulfur cluster binding"/>
    <property type="evidence" value="ECO:0007669"/>
    <property type="project" value="UniProtKB-KW"/>
</dbReference>
<dbReference type="GO" id="GO:0005829">
    <property type="term" value="C:cytosol"/>
    <property type="evidence" value="ECO:0007669"/>
    <property type="project" value="TreeGrafter"/>
</dbReference>
<protein>
    <submittedName>
        <fullName evidence="10">(Dimethylallyl)adenosine tRNA methylthiotransferase</fullName>
    </submittedName>
</protein>
<dbReference type="Pfam" id="PF00919">
    <property type="entry name" value="UPF0004"/>
    <property type="match status" value="1"/>
</dbReference>
<comment type="caution">
    <text evidence="10">The sequence shown here is derived from an EMBL/GenBank/DDBJ whole genome shotgun (WGS) entry which is preliminary data.</text>
</comment>
<dbReference type="SMART" id="SM00729">
    <property type="entry name" value="Elp3"/>
    <property type="match status" value="1"/>
</dbReference>
<evidence type="ECO:0000256" key="2">
    <source>
        <dbReference type="ARBA" id="ARBA00022485"/>
    </source>
</evidence>
<evidence type="ECO:0000259" key="9">
    <source>
        <dbReference type="PROSITE" id="PS51918"/>
    </source>
</evidence>